<dbReference type="PANTHER" id="PTHR46579:SF1">
    <property type="entry name" value="F5_8 TYPE C DOMAIN-CONTAINING PROTEIN"/>
    <property type="match status" value="1"/>
</dbReference>
<name>A0A6P9AEW3_THRPL</name>
<gene>
    <name evidence="2" type="primary">LOC117654365</name>
</gene>
<protein>
    <submittedName>
        <fullName evidence="2">Uncharacterized protein LOC117654365</fullName>
    </submittedName>
</protein>
<organism evidence="2">
    <name type="scientific">Thrips palmi</name>
    <name type="common">Melon thrips</name>
    <dbReference type="NCBI Taxonomy" id="161013"/>
    <lineage>
        <taxon>Eukaryota</taxon>
        <taxon>Metazoa</taxon>
        <taxon>Ecdysozoa</taxon>
        <taxon>Arthropoda</taxon>
        <taxon>Hexapoda</taxon>
        <taxon>Insecta</taxon>
        <taxon>Pterygota</taxon>
        <taxon>Neoptera</taxon>
        <taxon>Paraneoptera</taxon>
        <taxon>Thysanoptera</taxon>
        <taxon>Terebrantia</taxon>
        <taxon>Thripoidea</taxon>
        <taxon>Thripidae</taxon>
        <taxon>Thrips</taxon>
    </lineage>
</organism>
<sequence>MEAMDDEVSGRPDPTDLAAKLQARAAETLIKLKDESYSTHKVFNLVTNGVDDLFRILIDIIKAQFMSYGAEQVFSVQEVCSILDRLEGNSLFEGVHTPEELSKYVEQERCLIRPAGVEVTTQPVVAGKEVKAAVVEKGYIVPFLPMLEALLNCPEVLHCIDNPKPSIDGVFADPLDGYAYKKHPLVQKYPGTLGIRTYDDDAQCTDSASSQDVSVRFIYWTLLNIYPELRSSNRAIHLMGCMKTDLIKSTGHKVFLTDYVASMKQLCSEEGVTFTVMGKKRVFRAVMVDHNADNPAAASIGGFKESHFANCCCRQCYVTSEEMFSSFDEKDFVRRDKESHEKHVAEVEEYIEKKCKTKPSPSVTYGINSRSALMDIPTCDVTKCLPQDLMHDVILGTLKTEIICLLEHTLEKKKTSLKAINRRISSLVKYFGVNKPADIEASHIQNRSLRQSASETLALAYLLPFALQVQTEKGVELACDEANLHCYILRLNLLSLQMSDQFTMADLERLRKMTIDHHKRFQALYPGRETPKMHYETHFPMQIYLYGPLRLHWCFR</sequence>
<dbReference type="Proteomes" id="UP000515158">
    <property type="component" value="Unplaced"/>
</dbReference>
<reference evidence="2" key="1">
    <citation type="submission" date="2025-08" db="UniProtKB">
        <authorList>
            <consortium name="RefSeq"/>
        </authorList>
    </citation>
    <scope>IDENTIFICATION</scope>
    <source>
        <tissue evidence="2">Total insect</tissue>
    </source>
</reference>
<evidence type="ECO:0000313" key="1">
    <source>
        <dbReference type="Proteomes" id="UP000515158"/>
    </source>
</evidence>
<dbReference type="PANTHER" id="PTHR46579">
    <property type="entry name" value="F5/8 TYPE C DOMAIN-CONTAINING PROTEIN-RELATED"/>
    <property type="match status" value="1"/>
</dbReference>
<dbReference type="KEGG" id="tpal:117654365"/>
<dbReference type="AlphaFoldDB" id="A0A6P9AEW3"/>
<evidence type="ECO:0000313" key="2">
    <source>
        <dbReference type="RefSeq" id="XP_034256858.1"/>
    </source>
</evidence>
<dbReference type="OrthoDB" id="7699125at2759"/>
<accession>A0A6P9AEW3</accession>
<dbReference type="InParanoid" id="A0A6P9AEW3"/>
<dbReference type="RefSeq" id="XP_034256858.1">
    <property type="nucleotide sequence ID" value="XM_034400967.1"/>
</dbReference>
<keyword evidence="1" id="KW-1185">Reference proteome</keyword>
<proteinExistence type="predicted"/>
<dbReference type="GeneID" id="117654365"/>